<evidence type="ECO:0008006" key="4">
    <source>
        <dbReference type="Google" id="ProtNLM"/>
    </source>
</evidence>
<reference evidence="3" key="1">
    <citation type="journal article" date="2019" name="Int. J. Syst. Evol. Microbiol.">
        <title>The Global Catalogue of Microorganisms (GCM) 10K type strain sequencing project: providing services to taxonomists for standard genome sequencing and annotation.</title>
        <authorList>
            <consortium name="The Broad Institute Genomics Platform"/>
            <consortium name="The Broad Institute Genome Sequencing Center for Infectious Disease"/>
            <person name="Wu L."/>
            <person name="Ma J."/>
        </authorList>
    </citation>
    <scope>NUCLEOTIDE SEQUENCE [LARGE SCALE GENOMIC DNA]</scope>
    <source>
        <strain evidence="3">CGMCC 4.7277</strain>
    </source>
</reference>
<dbReference type="EMBL" id="JBHSMX010000001">
    <property type="protein sequence ID" value="MFC5519306.1"/>
    <property type="molecule type" value="Genomic_DNA"/>
</dbReference>
<dbReference type="Proteomes" id="UP001596084">
    <property type="component" value="Unassembled WGS sequence"/>
</dbReference>
<feature type="chain" id="PRO_5046478399" description="Tetratricopeptide repeat protein" evidence="1">
    <location>
        <begin position="25"/>
        <end position="533"/>
    </location>
</feature>
<keyword evidence="3" id="KW-1185">Reference proteome</keyword>
<dbReference type="PANTHER" id="PTHR45588:SF1">
    <property type="entry name" value="WW DOMAIN-CONTAINING PROTEIN"/>
    <property type="match status" value="1"/>
</dbReference>
<feature type="signal peptide" evidence="1">
    <location>
        <begin position="1"/>
        <end position="24"/>
    </location>
</feature>
<sequence length="533" mass="58009">MRHPSICSTTILSLSLATATTAWGESHAHGKPPEQLGEVSFPTSCQPAVQPKFARAVALLHSFWFSEGEKAFRDVLAQDPECAIANWGIAAILIGNTFGGNATPEEARRAQEAIDRGRATGAKTERERMYIEAVAQYWQNFGDRPPGARLKSLSNAFEDLAKRYPQDDEAQIFSAIYLAATQAPTDKTFSGTLKAAAILEPQFAKHPNHPGVAHYLIHSYDFPPIAAKGLTAARRYAEIAPSAPHALHMPSHIFTRVGAWQDSIASNRRSADTAKADKSSNDWLHALDYMTYAYLQLARDRDAALAIDEARSVTDLNPALTATSYALAAMPARYAVERGMWKDAALLEPRKSRFAFTEAITWFAKSLGAARSGDLALAEQGAKELGDIAEALKGAGNAYWATEVTVQHQAALAWIAYARGNRDAALAQMRAAADMEDSSEKSTVSPGRLIPARELLGDMLVQSGQPAEALAEYERSQVRDPNRLRSLYGAGLAAAQTGNREKARYFYARVVLLSGSSNSRPELKQVRNYLASN</sequence>
<name>A0ABW0Q337_9BURK</name>
<organism evidence="2 3">
    <name type="scientific">Polaromonas jejuensis</name>
    <dbReference type="NCBI Taxonomy" id="457502"/>
    <lineage>
        <taxon>Bacteria</taxon>
        <taxon>Pseudomonadati</taxon>
        <taxon>Pseudomonadota</taxon>
        <taxon>Betaproteobacteria</taxon>
        <taxon>Burkholderiales</taxon>
        <taxon>Comamonadaceae</taxon>
        <taxon>Polaromonas</taxon>
    </lineage>
</organism>
<keyword evidence="1" id="KW-0732">Signal</keyword>
<evidence type="ECO:0000313" key="2">
    <source>
        <dbReference type="EMBL" id="MFC5519306.1"/>
    </source>
</evidence>
<protein>
    <recommendedName>
        <fullName evidence="4">Tetratricopeptide repeat protein</fullName>
    </recommendedName>
</protein>
<proteinExistence type="predicted"/>
<evidence type="ECO:0000313" key="3">
    <source>
        <dbReference type="Proteomes" id="UP001596084"/>
    </source>
</evidence>
<dbReference type="SUPFAM" id="SSF48452">
    <property type="entry name" value="TPR-like"/>
    <property type="match status" value="1"/>
</dbReference>
<dbReference type="PANTHER" id="PTHR45588">
    <property type="entry name" value="TPR DOMAIN-CONTAINING PROTEIN"/>
    <property type="match status" value="1"/>
</dbReference>
<dbReference type="RefSeq" id="WP_068835656.1">
    <property type="nucleotide sequence ID" value="NZ_JBHSMX010000001.1"/>
</dbReference>
<accession>A0ABW0Q337</accession>
<dbReference type="Gene3D" id="1.25.40.10">
    <property type="entry name" value="Tetratricopeptide repeat domain"/>
    <property type="match status" value="1"/>
</dbReference>
<dbReference type="InterPro" id="IPR011990">
    <property type="entry name" value="TPR-like_helical_dom_sf"/>
</dbReference>
<evidence type="ECO:0000256" key="1">
    <source>
        <dbReference type="SAM" id="SignalP"/>
    </source>
</evidence>
<gene>
    <name evidence="2" type="ORF">ACFPP7_00040</name>
</gene>
<comment type="caution">
    <text evidence="2">The sequence shown here is derived from an EMBL/GenBank/DDBJ whole genome shotgun (WGS) entry which is preliminary data.</text>
</comment>